<evidence type="ECO:0000256" key="1">
    <source>
        <dbReference type="ARBA" id="ARBA00001966"/>
    </source>
</evidence>
<dbReference type="Gene3D" id="1.10.1060.10">
    <property type="entry name" value="Alpha-helical ferredoxin"/>
    <property type="match status" value="1"/>
</dbReference>
<evidence type="ECO:0000256" key="13">
    <source>
        <dbReference type="ARBA" id="ARBA00083386"/>
    </source>
</evidence>
<protein>
    <recommendedName>
        <fullName evidence="12">NADPH-Fe(3+) oxidoreductase subunit beta</fullName>
    </recommendedName>
    <alternativeName>
        <fullName evidence="13">Soluble Fe(3+) reductase beta subunit</fullName>
    </alternativeName>
</protein>
<dbReference type="SUPFAM" id="SSF140490">
    <property type="entry name" value="Nqo1C-terminal domain-like"/>
    <property type="match status" value="1"/>
</dbReference>
<comment type="caution">
    <text evidence="15">The sequence shown here is derived from an EMBL/GenBank/DDBJ whole genome shotgun (WGS) entry which is preliminary data.</text>
</comment>
<reference evidence="15 16" key="1">
    <citation type="submission" date="2017-03" db="EMBL/GenBank/DDBJ databases">
        <title>Genome sequence of Geothermobacter sp. EPR-M, Deep-Sea Iron Reducer.</title>
        <authorList>
            <person name="Tully B."/>
            <person name="Savalia P."/>
            <person name="Abuyen K."/>
            <person name="Baughan C."/>
            <person name="Romero E."/>
            <person name="Ronkowski C."/>
            <person name="Torres B."/>
            <person name="Tremblay J."/>
            <person name="Trujillo A."/>
            <person name="Tyler M."/>
            <person name="Perez-Rodriguez I."/>
            <person name="Amend J."/>
        </authorList>
    </citation>
    <scope>NUCLEOTIDE SEQUENCE [LARGE SCALE GENOMIC DNA]</scope>
    <source>
        <strain evidence="15 16">EPR-M</strain>
    </source>
</reference>
<gene>
    <name evidence="15" type="ORF">B5V00_05015</name>
</gene>
<evidence type="ECO:0000256" key="4">
    <source>
        <dbReference type="ARBA" id="ARBA00022630"/>
    </source>
</evidence>
<dbReference type="InterPro" id="IPR037207">
    <property type="entry name" value="Nuop51_4Fe4S-bd_sf"/>
</dbReference>
<dbReference type="InterPro" id="IPR028261">
    <property type="entry name" value="DPD_II"/>
</dbReference>
<evidence type="ECO:0000256" key="5">
    <source>
        <dbReference type="ARBA" id="ARBA00022723"/>
    </source>
</evidence>
<keyword evidence="5" id="KW-0479">Metal-binding</keyword>
<dbReference type="PANTHER" id="PTHR42783">
    <property type="entry name" value="GLUTAMATE SYNTHASE [NADPH] SMALL CHAIN"/>
    <property type="match status" value="1"/>
</dbReference>
<dbReference type="RefSeq" id="WP_085009667.1">
    <property type="nucleotide sequence ID" value="NZ_NAAD01000004.1"/>
</dbReference>
<keyword evidence="6" id="KW-0274">FAD</keyword>
<evidence type="ECO:0000256" key="2">
    <source>
        <dbReference type="ARBA" id="ARBA00001974"/>
    </source>
</evidence>
<evidence type="ECO:0000256" key="9">
    <source>
        <dbReference type="ARBA" id="ARBA00023004"/>
    </source>
</evidence>
<dbReference type="GO" id="GO:0051539">
    <property type="term" value="F:4 iron, 4 sulfur cluster binding"/>
    <property type="evidence" value="ECO:0007669"/>
    <property type="project" value="UniProtKB-KW"/>
</dbReference>
<dbReference type="InterPro" id="IPR036188">
    <property type="entry name" value="FAD/NAD-bd_sf"/>
</dbReference>
<proteinExistence type="predicted"/>
<dbReference type="OrthoDB" id="9803192at2"/>
<dbReference type="GO" id="GO:0046872">
    <property type="term" value="F:metal ion binding"/>
    <property type="evidence" value="ECO:0007669"/>
    <property type="project" value="UniProtKB-KW"/>
</dbReference>
<keyword evidence="16" id="KW-1185">Reference proteome</keyword>
<keyword evidence="9" id="KW-0408">Iron</keyword>
<keyword evidence="10" id="KW-0411">Iron-sulfur</keyword>
<keyword evidence="4" id="KW-0285">Flavoprotein</keyword>
<dbReference type="InterPro" id="IPR019575">
    <property type="entry name" value="Nuop51_4Fe4S-bd"/>
</dbReference>
<evidence type="ECO:0000256" key="11">
    <source>
        <dbReference type="ARBA" id="ARBA00065836"/>
    </source>
</evidence>
<dbReference type="PRINTS" id="PR00419">
    <property type="entry name" value="ADXRDTASE"/>
</dbReference>
<dbReference type="Pfam" id="PF10589">
    <property type="entry name" value="NADH_4Fe-4S"/>
    <property type="match status" value="1"/>
</dbReference>
<evidence type="ECO:0000313" key="15">
    <source>
        <dbReference type="EMBL" id="ORJ62113.1"/>
    </source>
</evidence>
<organism evidence="15 16">
    <name type="scientific">Geothermobacter hydrogeniphilus</name>
    <dbReference type="NCBI Taxonomy" id="1969733"/>
    <lineage>
        <taxon>Bacteria</taxon>
        <taxon>Pseudomonadati</taxon>
        <taxon>Thermodesulfobacteriota</taxon>
        <taxon>Desulfuromonadia</taxon>
        <taxon>Desulfuromonadales</taxon>
        <taxon>Geothermobacteraceae</taxon>
        <taxon>Geothermobacter</taxon>
    </lineage>
</organism>
<dbReference type="InterPro" id="IPR023753">
    <property type="entry name" value="FAD/NAD-binding_dom"/>
</dbReference>
<dbReference type="Pfam" id="PF14691">
    <property type="entry name" value="Fer4_20"/>
    <property type="match status" value="1"/>
</dbReference>
<evidence type="ECO:0000259" key="14">
    <source>
        <dbReference type="SMART" id="SM00928"/>
    </source>
</evidence>
<dbReference type="FunFam" id="3.50.50.60:FF:000041">
    <property type="entry name" value="Glutamate synthase, small subunit"/>
    <property type="match status" value="1"/>
</dbReference>
<dbReference type="AlphaFoldDB" id="A0A1X0YAJ8"/>
<comment type="subunit">
    <text evidence="11">Heterotetramer with 2 alpha subunits.</text>
</comment>
<keyword evidence="7" id="KW-0521">NADP</keyword>
<dbReference type="EMBL" id="NAAD01000004">
    <property type="protein sequence ID" value="ORJ62113.1"/>
    <property type="molecule type" value="Genomic_DNA"/>
</dbReference>
<name>A0A1X0YAJ8_9BACT</name>
<evidence type="ECO:0000256" key="10">
    <source>
        <dbReference type="ARBA" id="ARBA00023014"/>
    </source>
</evidence>
<evidence type="ECO:0000256" key="6">
    <source>
        <dbReference type="ARBA" id="ARBA00022827"/>
    </source>
</evidence>
<dbReference type="Gene3D" id="3.50.50.60">
    <property type="entry name" value="FAD/NAD(P)-binding domain"/>
    <property type="match status" value="2"/>
</dbReference>
<evidence type="ECO:0000256" key="3">
    <source>
        <dbReference type="ARBA" id="ARBA00022485"/>
    </source>
</evidence>
<dbReference type="InterPro" id="IPR009051">
    <property type="entry name" value="Helical_ferredxn"/>
</dbReference>
<keyword evidence="3" id="KW-0004">4Fe-4S</keyword>
<evidence type="ECO:0000256" key="8">
    <source>
        <dbReference type="ARBA" id="ARBA00023002"/>
    </source>
</evidence>
<feature type="domain" description="NADH-ubiquinone oxidoreductase 51kDa subunit iron-sulphur binding" evidence="14">
    <location>
        <begin position="60"/>
        <end position="106"/>
    </location>
</feature>
<accession>A0A1X0YAJ8</accession>
<dbReference type="GO" id="GO:0016491">
    <property type="term" value="F:oxidoreductase activity"/>
    <property type="evidence" value="ECO:0007669"/>
    <property type="project" value="UniProtKB-KW"/>
</dbReference>
<comment type="cofactor">
    <cofactor evidence="2">
        <name>FAD</name>
        <dbReference type="ChEBI" id="CHEBI:57692"/>
    </cofactor>
</comment>
<dbReference type="Pfam" id="PF07992">
    <property type="entry name" value="Pyr_redox_2"/>
    <property type="match status" value="1"/>
</dbReference>
<dbReference type="SUPFAM" id="SSF46548">
    <property type="entry name" value="alpha-helical ferredoxin"/>
    <property type="match status" value="2"/>
</dbReference>
<evidence type="ECO:0000256" key="12">
    <source>
        <dbReference type="ARBA" id="ARBA00073965"/>
    </source>
</evidence>
<comment type="cofactor">
    <cofactor evidence="1">
        <name>[4Fe-4S] cluster</name>
        <dbReference type="ChEBI" id="CHEBI:49883"/>
    </cofactor>
</comment>
<dbReference type="STRING" id="1969733.B5V00_05015"/>
<dbReference type="PANTHER" id="PTHR42783:SF3">
    <property type="entry name" value="GLUTAMATE SYNTHASE [NADPH] SMALL CHAIN-RELATED"/>
    <property type="match status" value="1"/>
</dbReference>
<dbReference type="Proteomes" id="UP000193136">
    <property type="component" value="Unassembled WGS sequence"/>
</dbReference>
<dbReference type="SMART" id="SM00928">
    <property type="entry name" value="NADH_4Fe-4S"/>
    <property type="match status" value="1"/>
</dbReference>
<evidence type="ECO:0000256" key="7">
    <source>
        <dbReference type="ARBA" id="ARBA00022857"/>
    </source>
</evidence>
<keyword evidence="8" id="KW-0560">Oxidoreductase</keyword>
<dbReference type="SUPFAM" id="SSF51971">
    <property type="entry name" value="Nucleotide-binding domain"/>
    <property type="match status" value="1"/>
</dbReference>
<evidence type="ECO:0000313" key="16">
    <source>
        <dbReference type="Proteomes" id="UP000193136"/>
    </source>
</evidence>
<sequence>MSQVIFSSWGRQIVDNRQGGETDLASLKLKLPDRYLENGAIGAFMGWDGIIVLDRETDIVAMAAEYMKRVQEKYCCAKCSPGKKGTRVLQDTLARIVSGHGEERDLEIIEGLSALLDNCKCTLCMTSALPVFDTVKYFRDDYLAYIRGRRKAKPAASYHDKLTAPCMDRCPAHIDIPSYIEEIKNRRFDESLDVIRRNMPIPAVCGRVCPHPCESACRRALVDEPISIMVLKRVAADHEWMHHKQPPMAPAGSREKTVCVIGGGPAGVSCAYYLALEGYKVTILDMLPEPGGTVAVGIPDYRMPRDLLRREYEIVQGLGVEIKFNTKLGRDISLKQVKEQYDGVFIGVGAFRSKPMGVEGEDQGYEGFSEGGINYLRAVALGQPIKTGKRVIVVGGGNTAIDCVRVALREGAEDSILVYRRTRKEMPAESYEVDDAEEEGVQFEFLRNPTRLVHENGRITGVEVVKMELGEPDESGRRRPQPVPGSEYVIPCDMVIPAIGQDPDLSFLEEDNLGIETTRWNTIVTRGGVLMTDCEGVFAGGDCEIGPMTVVAAVGQGRRAARAMARYLETGRTFLDEADAMEDLVNNLGVFDKDEPVGLAGGTHREHQPKISGPERARGWDEIELAMPETQAVREAERCLRCYRVGMVAVG</sequence>